<dbReference type="Proteomes" id="UP000503251">
    <property type="component" value="Chromosome"/>
</dbReference>
<dbReference type="OrthoDB" id="5412651at2"/>
<dbReference type="EMBL" id="QMIF01000021">
    <property type="protein sequence ID" value="TVM30606.1"/>
    <property type="molecule type" value="Genomic_DNA"/>
</dbReference>
<protein>
    <recommendedName>
        <fullName evidence="5">N-acetyltransferase domain-containing protein</fullName>
    </recommendedName>
</protein>
<gene>
    <name evidence="2" type="ORF">DQK91_20450</name>
    <name evidence="1" type="ORF">E8L03_03215</name>
</gene>
<dbReference type="Proteomes" id="UP000434052">
    <property type="component" value="Unassembled WGS sequence"/>
</dbReference>
<proteinExistence type="predicted"/>
<dbReference type="Gene3D" id="3.40.630.30">
    <property type="match status" value="1"/>
</dbReference>
<evidence type="ECO:0008006" key="5">
    <source>
        <dbReference type="Google" id="ProtNLM"/>
    </source>
</evidence>
<dbReference type="AlphaFoldDB" id="A0A6P1ZAD9"/>
<accession>A0A6P1ZAD9</accession>
<name>A0A6P1ZAD9_9BACT</name>
<evidence type="ECO:0000313" key="1">
    <source>
        <dbReference type="EMBL" id="QJT07996.1"/>
    </source>
</evidence>
<organism evidence="2 3">
    <name type="scientific">Oceanidesulfovibrio marinus</name>
    <dbReference type="NCBI Taxonomy" id="370038"/>
    <lineage>
        <taxon>Bacteria</taxon>
        <taxon>Pseudomonadati</taxon>
        <taxon>Thermodesulfobacteriota</taxon>
        <taxon>Desulfovibrionia</taxon>
        <taxon>Desulfovibrionales</taxon>
        <taxon>Desulfovibrionaceae</taxon>
        <taxon>Oceanidesulfovibrio</taxon>
    </lineage>
</organism>
<dbReference type="EMBL" id="CP039543">
    <property type="protein sequence ID" value="QJT07996.1"/>
    <property type="molecule type" value="Genomic_DNA"/>
</dbReference>
<reference evidence="2 3" key="1">
    <citation type="submission" date="2018-06" db="EMBL/GenBank/DDBJ databases">
        <title>Complete genome of Desulfovibrio marinus P48SEP.</title>
        <authorList>
            <person name="Crispim J.S."/>
            <person name="Vidigal P.M.P."/>
            <person name="Silva L.C.F."/>
            <person name="Araujo L.C."/>
            <person name="Laguardia C.N."/>
            <person name="Dias R.S."/>
            <person name="Sousa M.P."/>
            <person name="Paula S.O."/>
            <person name="Silva C."/>
        </authorList>
    </citation>
    <scope>NUCLEOTIDE SEQUENCE [LARGE SCALE GENOMIC DNA]</scope>
    <source>
        <strain evidence="2 3">P48SEP</strain>
    </source>
</reference>
<evidence type="ECO:0000313" key="4">
    <source>
        <dbReference type="Proteomes" id="UP000503251"/>
    </source>
</evidence>
<evidence type="ECO:0000313" key="2">
    <source>
        <dbReference type="EMBL" id="TVM30606.1"/>
    </source>
</evidence>
<dbReference type="InterPro" id="IPR016181">
    <property type="entry name" value="Acyl_CoA_acyltransferase"/>
</dbReference>
<evidence type="ECO:0000313" key="3">
    <source>
        <dbReference type="Proteomes" id="UP000434052"/>
    </source>
</evidence>
<reference evidence="1 4" key="2">
    <citation type="submission" date="2019-04" db="EMBL/GenBank/DDBJ databases">
        <title>Isolation and culture of sulfate reducing bacteria from the cold seep of the South China Sea.</title>
        <authorList>
            <person name="Sun C."/>
            <person name="Liu R."/>
        </authorList>
    </citation>
    <scope>NUCLEOTIDE SEQUENCE [LARGE SCALE GENOMIC DNA]</scope>
    <source>
        <strain evidence="1 4">CS1</strain>
    </source>
</reference>
<keyword evidence="4" id="KW-1185">Reference proteome</keyword>
<sequence length="347" mass="38780">MTASRTENLARLRQNARPIAPKQKFVVDDFRPEDAEGIARLFFAEYGESFPVDNVYDPEEMIRLNACGDLHQVVGRTENGDIVGLYALFRNPPGRRIMEAGSWIVHPAYRTTTLALRLTLRLHQNIPEHLGLDALFGQSVCDHILTQKLAARFVSPACALEIEVLEPRAQVQEGWSTGRISLLDQIQLLNDAHQELILPDEYANVLPGLYEALDLQRSFVKDGEPAEHTACCVNHAEAVSFARITVEKIGKDFAETFANLDGQCSGRHVSQLVLPLWQPGLPAAVSTARRAGYFLGGILPVWFDRDALLLQRIAGDPIWDNIQLLTEHSQEFLRIVRADWESVRAAG</sequence>
<dbReference type="SUPFAM" id="SSF55729">
    <property type="entry name" value="Acyl-CoA N-acyltransferases (Nat)"/>
    <property type="match status" value="1"/>
</dbReference>
<dbReference type="RefSeq" id="WP_144307271.1">
    <property type="nucleotide sequence ID" value="NZ_CP039543.1"/>
</dbReference>